<dbReference type="EMBL" id="JBHUGH010000029">
    <property type="protein sequence ID" value="MFD1914003.1"/>
    <property type="molecule type" value="Genomic_DNA"/>
</dbReference>
<dbReference type="RefSeq" id="WP_390264819.1">
    <property type="nucleotide sequence ID" value="NZ_JBHUGH010000029.1"/>
</dbReference>
<reference evidence="2" key="1">
    <citation type="journal article" date="2019" name="Int. J. Syst. Evol. Microbiol.">
        <title>The Global Catalogue of Microorganisms (GCM) 10K type strain sequencing project: providing services to taxonomists for standard genome sequencing and annotation.</title>
        <authorList>
            <consortium name="The Broad Institute Genomics Platform"/>
            <consortium name="The Broad Institute Genome Sequencing Center for Infectious Disease"/>
            <person name="Wu L."/>
            <person name="Ma J."/>
        </authorList>
    </citation>
    <scope>NUCLEOTIDE SEQUENCE [LARGE SCALE GENOMIC DNA]</scope>
    <source>
        <strain evidence="2">CGMCC 4.7242</strain>
    </source>
</reference>
<accession>A0ABW4SA63</accession>
<comment type="caution">
    <text evidence="1">The sequence shown here is derived from an EMBL/GenBank/DDBJ whole genome shotgun (WGS) entry which is preliminary data.</text>
</comment>
<sequence length="59" mass="6178">MADDVTTPWHLADLSAEAADSDPLAGARLMARAAGFGSRVDLFIIAHARGLRIMPEGTA</sequence>
<gene>
    <name evidence="1" type="ORF">ACFSGJ_17500</name>
</gene>
<protein>
    <submittedName>
        <fullName evidence="1">Uncharacterized protein</fullName>
    </submittedName>
</protein>
<evidence type="ECO:0000313" key="2">
    <source>
        <dbReference type="Proteomes" id="UP001597353"/>
    </source>
</evidence>
<keyword evidence="2" id="KW-1185">Reference proteome</keyword>
<proteinExistence type="predicted"/>
<evidence type="ECO:0000313" key="1">
    <source>
        <dbReference type="EMBL" id="MFD1914003.1"/>
    </source>
</evidence>
<dbReference type="Proteomes" id="UP001597353">
    <property type="component" value="Unassembled WGS sequence"/>
</dbReference>
<organism evidence="1 2">
    <name type="scientific">Halodurantibacterium flavum</name>
    <dbReference type="NCBI Taxonomy" id="1382802"/>
    <lineage>
        <taxon>Bacteria</taxon>
        <taxon>Pseudomonadati</taxon>
        <taxon>Pseudomonadota</taxon>
        <taxon>Alphaproteobacteria</taxon>
        <taxon>Rhodobacterales</taxon>
        <taxon>Paracoccaceae</taxon>
        <taxon>Halodurantibacterium</taxon>
    </lineage>
</organism>
<name>A0ABW4SA63_9RHOB</name>